<keyword evidence="4" id="KW-1185">Reference proteome</keyword>
<dbReference type="PANTHER" id="PTHR11926">
    <property type="entry name" value="GLUCOSYL/GLUCURONOSYL TRANSFERASES"/>
    <property type="match status" value="1"/>
</dbReference>
<keyword evidence="2" id="KW-0328">Glycosyltransferase</keyword>
<evidence type="ECO:0000256" key="1">
    <source>
        <dbReference type="ARBA" id="ARBA00009995"/>
    </source>
</evidence>
<proteinExistence type="inferred from homology"/>
<sequence length="309" mass="34422">MGSLEAKVMEMLASLQGQVEEMRGEFAIWKRAMANGGLATHETPKEAVINLSSYNSLHHRQQPPAGHYKGENAEIPIPRPCPSGQMMQNSTTTTTTTTIGEGQLRFEFFSDGWTVDELKGYDLDALMKQIDLDSLMHQIETVGKTSFTRLINKQAQEGRPVSCIINNTFTPWALNIAAELGILTAVLWIQSCAVFSTYYHYFHGLASFPTITQPDLPFKNLSKAFCVLVDSFEELEHEIIESMSHFSPVKPIGPLFKSPHGTNTSVPGDMWRASDDCLQWLDSKPLASVVYISFGSNAILKKDQMEEIV</sequence>
<dbReference type="OrthoDB" id="5835829at2759"/>
<dbReference type="PANTHER" id="PTHR11926:SF986">
    <property type="entry name" value="UDP-GLYCOSYLTRANSFERASE 84A1"/>
    <property type="match status" value="1"/>
</dbReference>
<dbReference type="EMBL" id="JABCRI010000014">
    <property type="protein sequence ID" value="KAF8394637.1"/>
    <property type="molecule type" value="Genomic_DNA"/>
</dbReference>
<protein>
    <submittedName>
        <fullName evidence="3">Uncharacterized protein</fullName>
    </submittedName>
</protein>
<dbReference type="AlphaFoldDB" id="A0A835DBF3"/>
<comment type="similarity">
    <text evidence="1">Belongs to the UDP-glycosyltransferase family.</text>
</comment>
<dbReference type="GO" id="GO:0080044">
    <property type="term" value="F:quercetin 7-O-glucosyltransferase activity"/>
    <property type="evidence" value="ECO:0007669"/>
    <property type="project" value="TreeGrafter"/>
</dbReference>
<accession>A0A835DBF3</accession>
<dbReference type="Gene3D" id="3.40.50.2000">
    <property type="entry name" value="Glycogen Phosphorylase B"/>
    <property type="match status" value="2"/>
</dbReference>
<comment type="caution">
    <text evidence="3">The sequence shown here is derived from an EMBL/GenBank/DDBJ whole genome shotgun (WGS) entry which is preliminary data.</text>
</comment>
<organism evidence="3 4">
    <name type="scientific">Tetracentron sinense</name>
    <name type="common">Spur-leaf</name>
    <dbReference type="NCBI Taxonomy" id="13715"/>
    <lineage>
        <taxon>Eukaryota</taxon>
        <taxon>Viridiplantae</taxon>
        <taxon>Streptophyta</taxon>
        <taxon>Embryophyta</taxon>
        <taxon>Tracheophyta</taxon>
        <taxon>Spermatophyta</taxon>
        <taxon>Magnoliopsida</taxon>
        <taxon>Trochodendrales</taxon>
        <taxon>Trochodendraceae</taxon>
        <taxon>Tetracentron</taxon>
    </lineage>
</organism>
<name>A0A835DBF3_TETSI</name>
<gene>
    <name evidence="3" type="ORF">HHK36_020851</name>
</gene>
<dbReference type="Proteomes" id="UP000655225">
    <property type="component" value="Unassembled WGS sequence"/>
</dbReference>
<evidence type="ECO:0000256" key="2">
    <source>
        <dbReference type="ARBA" id="ARBA00022676"/>
    </source>
</evidence>
<dbReference type="GO" id="GO:0080043">
    <property type="term" value="F:quercetin 3-O-glucosyltransferase activity"/>
    <property type="evidence" value="ECO:0007669"/>
    <property type="project" value="TreeGrafter"/>
</dbReference>
<evidence type="ECO:0000313" key="3">
    <source>
        <dbReference type="EMBL" id="KAF8394637.1"/>
    </source>
</evidence>
<dbReference type="SUPFAM" id="SSF53756">
    <property type="entry name" value="UDP-Glycosyltransferase/glycogen phosphorylase"/>
    <property type="match status" value="1"/>
</dbReference>
<evidence type="ECO:0000313" key="4">
    <source>
        <dbReference type="Proteomes" id="UP000655225"/>
    </source>
</evidence>
<keyword evidence="2" id="KW-0808">Transferase</keyword>
<reference evidence="3 4" key="1">
    <citation type="submission" date="2020-04" db="EMBL/GenBank/DDBJ databases">
        <title>Plant Genome Project.</title>
        <authorList>
            <person name="Zhang R.-G."/>
        </authorList>
    </citation>
    <scope>NUCLEOTIDE SEQUENCE [LARGE SCALE GENOMIC DNA]</scope>
    <source>
        <strain evidence="3">YNK0</strain>
        <tissue evidence="3">Leaf</tissue>
    </source>
</reference>